<reference evidence="6" key="2">
    <citation type="submission" date="2014-06" db="EMBL/GenBank/DDBJ databases">
        <authorList>
            <person name="Woo P.C.Y."/>
            <person name="Lau S.K.P."/>
            <person name="Martelli P."/>
            <person name="Hui S.-W."/>
            <person name="Lau C.C.Y."/>
            <person name="Fan R.Y.Y."/>
            <person name="Groff J.M."/>
            <person name="Tam E.W.T."/>
            <person name="Chan K.-H."/>
            <person name="Yuen K.-Y."/>
        </authorList>
    </citation>
    <scope>NUCLEOTIDE SEQUENCE</scope>
    <source>
        <strain evidence="6">1110RN043</strain>
        <strain evidence="2">1110RN047</strain>
        <strain evidence="3">1201RN003</strain>
        <strain evidence="4">1203RN009</strain>
        <strain evidence="5">RF111111</strain>
    </source>
</reference>
<evidence type="ECO:0000313" key="9">
    <source>
        <dbReference type="Proteomes" id="UP000109939"/>
    </source>
</evidence>
<dbReference type="EMBL" id="KJ956405">
    <property type="protein sequence ID" value="AIJ01300.1"/>
    <property type="molecule type" value="Viral_cRNA"/>
</dbReference>
<dbReference type="Proteomes" id="UP000152908">
    <property type="component" value="Genome"/>
</dbReference>
<evidence type="ECO:0000313" key="10">
    <source>
        <dbReference type="Proteomes" id="UP000152908"/>
    </source>
</evidence>
<dbReference type="EMBL" id="KJ956404">
    <property type="protein sequence ID" value="AIJ01291.1"/>
    <property type="molecule type" value="Viral_cRNA"/>
</dbReference>
<reference evidence="7" key="4">
    <citation type="submission" date="2017-03" db="EMBL/GenBank/DDBJ databases">
        <authorList>
            <person name="Afonso C.L."/>
            <person name="Miller P.J."/>
            <person name="Scott M.A."/>
            <person name="Spackman E."/>
            <person name="Goraichik I."/>
            <person name="Dimitrov K.M."/>
            <person name="Suarez D.L."/>
            <person name="Swayne D.E."/>
        </authorList>
    </citation>
    <scope>NUCLEOTIDE SEQUENCE</scope>
    <source>
        <strain evidence="7">1507RN030</strain>
    </source>
</reference>
<dbReference type="EMBL" id="KJ956408">
    <property type="protein sequence ID" value="AIJ01327.1"/>
    <property type="molecule type" value="Viral_cRNA"/>
</dbReference>
<reference evidence="7" key="3">
    <citation type="journal article" date="2017" name="Infect. Genet. Evol.">
        <title>Anaconda paramyxovirus infection in an adult green anaconda after prolonged incubation: Pathological characterization and whole genome sequence analysis.</title>
        <authorList>
            <person name="Woo P.C."/>
            <person name="Martelli P."/>
            <person name="Hui S.W."/>
            <person name="Lau C.C."/>
            <person name="Groff J.M."/>
            <person name="Fan R.Y."/>
            <person name="Lau S.K."/>
            <person name="Yuen K.Y."/>
        </authorList>
    </citation>
    <scope>NUCLEOTIDE SEQUENCE</scope>
    <source>
        <strain evidence="7">1507RN030</strain>
    </source>
</reference>
<name>A0A076L0N2_9MONO</name>
<evidence type="ECO:0000313" key="3">
    <source>
        <dbReference type="EMBL" id="AIJ01300.1"/>
    </source>
</evidence>
<dbReference type="Proteomes" id="UP000104854">
    <property type="component" value="Segment"/>
</dbReference>
<feature type="region of interest" description="Disordered" evidence="1">
    <location>
        <begin position="97"/>
        <end position="120"/>
    </location>
</feature>
<protein>
    <submittedName>
        <fullName evidence="6">Phosphoprotein P</fullName>
    </submittedName>
</protein>
<evidence type="ECO:0000313" key="2">
    <source>
        <dbReference type="EMBL" id="AIJ01291.1"/>
    </source>
</evidence>
<dbReference type="Proteomes" id="UP000109939">
    <property type="component" value="Genome"/>
</dbReference>
<dbReference type="EMBL" id="KJ956407">
    <property type="protein sequence ID" value="AIJ01318.1"/>
    <property type="molecule type" value="Viral_cRNA"/>
</dbReference>
<accession>A0A076L0N2</accession>
<evidence type="ECO:0000313" key="7">
    <source>
        <dbReference type="EMBL" id="ARJ32391.1"/>
    </source>
</evidence>
<evidence type="ECO:0000313" key="5">
    <source>
        <dbReference type="EMBL" id="AIJ01318.1"/>
    </source>
</evidence>
<dbReference type="Proteomes" id="UP000148342">
    <property type="component" value="Genome"/>
</dbReference>
<proteinExistence type="predicted"/>
<sequence length="429" mass="46869">MANFNGFEASSLIDQGLDDIEAIGQMTCIRPSEESPYVEIPNTGIVPGIVGKAIGEIESKTGDDGCTSAPTPYNTIKNKTEKVKGPSDIVLNKMEEPQPVHQQDKGKTKESNITINPDSKGLKQLFNRDADSKTNSWKDTISGSMMNHKDESKLGVRGGLLAKGGDPTEVIEEKLVPLPSTEYLRSGNFAIPCVPVLPPISSPKSASVESVRDTAQDARSRAVSECLSEQVGEISMAVSDLGVIVRKAMMSNSERDENLTALMLKMQKQLAIQEGKLETLQSTVGKIYAKVDLIKDHVSKYMILTREGGKDNQEHEPRRLIQSYTGPGKPEATINEHGQIRLKGTTRSGTSWNTTPHDLMDPARLMMSKDESNATRFVPKLDDASRATLLSLLTVSGLDNDTQGMLERIIMSATRVDQLIEVHEILLEP</sequence>
<evidence type="ECO:0000313" key="8">
    <source>
        <dbReference type="Proteomes" id="UP000104854"/>
    </source>
</evidence>
<reference evidence="8 9" key="1">
    <citation type="journal article" date="2014" name="J. Clin. Microbiol.">
        <title>Fatal systemic necrotizing infections associated with a novel paramyxovirus, anaconda paramyxovirus, in green anaconda juveniles.</title>
        <authorList>
            <person name="Woo P.C."/>
            <person name="Lau S.K."/>
            <person name="Martelli P."/>
            <person name="Hui S.W."/>
            <person name="Lau C.C."/>
            <person name="Fan R.Y."/>
            <person name="Groff J.M."/>
            <person name="Tam E.W."/>
            <person name="Chan K.H."/>
            <person name="Yuen K.Y."/>
        </authorList>
    </citation>
    <scope>NUCLEOTIDE SEQUENCE [LARGE SCALE GENOMIC DNA]</scope>
    <source>
        <strain evidence="6">1110RN043</strain>
        <strain evidence="2">1110RN047</strain>
        <strain evidence="3">1201RN003</strain>
        <strain evidence="4">1203RN009</strain>
        <strain evidence="5">RF111111</strain>
    </source>
</reference>
<feature type="compositionally biased region" description="Basic and acidic residues" evidence="1">
    <location>
        <begin position="97"/>
        <end position="110"/>
    </location>
</feature>
<gene>
    <name evidence="6" type="primary">P</name>
</gene>
<dbReference type="EMBL" id="KY745892">
    <property type="protein sequence ID" value="ARJ32391.1"/>
    <property type="molecule type" value="Viral_cRNA"/>
</dbReference>
<evidence type="ECO:0000313" key="6">
    <source>
        <dbReference type="EMBL" id="AIJ01327.1"/>
    </source>
</evidence>
<evidence type="ECO:0000256" key="1">
    <source>
        <dbReference type="SAM" id="MobiDB-lite"/>
    </source>
</evidence>
<evidence type="ECO:0000313" key="4">
    <source>
        <dbReference type="EMBL" id="AIJ01309.1"/>
    </source>
</evidence>
<dbReference type="Proteomes" id="UP000161011">
    <property type="component" value="Genome"/>
</dbReference>
<organism evidence="6 10">
    <name type="scientific">Anaconda paramyxovirus</name>
    <dbReference type="NCBI Taxonomy" id="1529450"/>
    <lineage>
        <taxon>Viruses</taxon>
        <taxon>Riboviria</taxon>
        <taxon>Orthornavirae</taxon>
        <taxon>Negarnaviricota</taxon>
        <taxon>Haploviricotina</taxon>
        <taxon>Monjiviricetes</taxon>
        <taxon>Mononegavirales</taxon>
        <taxon>Paramyxoviridae</taxon>
        <taxon>Feraresvirinae</taxon>
        <taxon>Ferlavirus</taxon>
        <taxon>Ferlavirus reptilis</taxon>
    </lineage>
</organism>
<dbReference type="EMBL" id="KJ956406">
    <property type="protein sequence ID" value="AIJ01309.1"/>
    <property type="molecule type" value="Viral_cRNA"/>
</dbReference>